<dbReference type="GeneID" id="80019750"/>
<dbReference type="EMBL" id="OK040790">
    <property type="protein sequence ID" value="UDL15901.1"/>
    <property type="molecule type" value="Genomic_DNA"/>
</dbReference>
<sequence length="312" mass="35997">MPAQNIGEPYKVSNSEIQTFKDCRRKWYFNYYRQLSPKKIRVAGPLKLGDRVHKSLEVFYNGGDALAEYHRLMELDRQVAATEWLDMDELNSEGEMGRIMLEGYFQWIQDEGIDAAYDVISNEETLSMPLLGGEVELRGKLDMRVRRKSDGTRLIRDFKTVGQTFEQFSSTLHLNEQVKTYMILEAAHNKEDDRSDGAIFTLFKKNKQTARAKGPFYAQIEILHNQFTLRSFWSELNGVVGDLMNTKKALDQGADHKFVAYPRPSNDCTWKCPFFQICGATDDGSPVEDMIADQYTVYDPNARYEEEKKGNE</sequence>
<dbReference type="InterPro" id="IPR038726">
    <property type="entry name" value="PDDEXK_AddAB-type"/>
</dbReference>
<accession>A0AAE9C2W1</accession>
<keyword evidence="3" id="KW-1185">Reference proteome</keyword>
<gene>
    <name evidence="2" type="primary">110</name>
    <name evidence="2" type="ORF">SEA_PUMPERNICKEL_110</name>
</gene>
<dbReference type="RefSeq" id="YP_010755141.1">
    <property type="nucleotide sequence ID" value="NC_073468.1"/>
</dbReference>
<protein>
    <recommendedName>
        <fullName evidence="1">PD-(D/E)XK endonuclease-like domain-containing protein</fullName>
    </recommendedName>
</protein>
<dbReference type="Gene3D" id="3.90.320.10">
    <property type="match status" value="1"/>
</dbReference>
<feature type="domain" description="PD-(D/E)XK endonuclease-like" evidence="1">
    <location>
        <begin position="12"/>
        <end position="278"/>
    </location>
</feature>
<name>A0AAE9C2W1_9CAUD</name>
<proteinExistence type="predicted"/>
<dbReference type="Pfam" id="PF12705">
    <property type="entry name" value="PDDEXK_1"/>
    <property type="match status" value="1"/>
</dbReference>
<evidence type="ECO:0000313" key="2">
    <source>
        <dbReference type="EMBL" id="UDL15901.1"/>
    </source>
</evidence>
<dbReference type="Proteomes" id="UP000827768">
    <property type="component" value="Segment"/>
</dbReference>
<reference evidence="2" key="1">
    <citation type="submission" date="2021-09" db="EMBL/GenBank/DDBJ databases">
        <authorList>
            <person name="Andersen S.H."/>
            <person name="Beall E.A."/>
            <person name="Cappelle B."/>
            <person name="Falteisek K.J."/>
            <person name="Fenske B.A."/>
            <person name="Gansluckner N.W."/>
            <person name="Gilbertson S.M."/>
            <person name="Krings K.J."/>
            <person name="Mobeck M."/>
            <person name="Odeku J.O."/>
            <person name="Poncelet M.E."/>
            <person name="Rohr J.R."/>
            <person name="Rolands L."/>
            <person name="Whipple C.D."/>
            <person name="Whipple E.M."/>
            <person name="Spring A.M."/>
            <person name="Klyczek K."/>
            <person name="Garlena R.A."/>
            <person name="Russell D.A."/>
            <person name="Pope W.H."/>
            <person name="Jacobs-Sera D."/>
            <person name="Hatfull G.F."/>
        </authorList>
    </citation>
    <scope>NUCLEOTIDE SEQUENCE</scope>
</reference>
<organism evidence="2 3">
    <name type="scientific">Microbacterium phage Pumpernickel</name>
    <dbReference type="NCBI Taxonomy" id="2885983"/>
    <lineage>
        <taxon>Viruses</taxon>
        <taxon>Duplodnaviria</taxon>
        <taxon>Heunggongvirae</taxon>
        <taxon>Uroviricota</taxon>
        <taxon>Caudoviricetes</taxon>
        <taxon>Pumpernickelvirus</taxon>
        <taxon>Pumpernickelvirus pumpernickel</taxon>
    </lineage>
</organism>
<dbReference type="KEGG" id="vg:80019750"/>
<dbReference type="InterPro" id="IPR011604">
    <property type="entry name" value="PDDEXK-like_dom_sf"/>
</dbReference>
<evidence type="ECO:0000313" key="3">
    <source>
        <dbReference type="Proteomes" id="UP000827768"/>
    </source>
</evidence>
<evidence type="ECO:0000259" key="1">
    <source>
        <dbReference type="Pfam" id="PF12705"/>
    </source>
</evidence>